<accession>A0A1E4RLG2</accession>
<evidence type="ECO:0000256" key="1">
    <source>
        <dbReference type="SAM" id="Coils"/>
    </source>
</evidence>
<evidence type="ECO:0000313" key="2">
    <source>
        <dbReference type="EMBL" id="ODV68076.1"/>
    </source>
</evidence>
<dbReference type="GeneID" id="30997081"/>
<feature type="coiled-coil region" evidence="1">
    <location>
        <begin position="114"/>
        <end position="141"/>
    </location>
</feature>
<protein>
    <submittedName>
        <fullName evidence="2">DUF1742-domain-containing protein</fullName>
    </submittedName>
</protein>
<dbReference type="AlphaFoldDB" id="A0A1E4RLG2"/>
<organism evidence="2 3">
    <name type="scientific">Hyphopichia burtonii NRRL Y-1933</name>
    <dbReference type="NCBI Taxonomy" id="984485"/>
    <lineage>
        <taxon>Eukaryota</taxon>
        <taxon>Fungi</taxon>
        <taxon>Dikarya</taxon>
        <taxon>Ascomycota</taxon>
        <taxon>Saccharomycotina</taxon>
        <taxon>Pichiomycetes</taxon>
        <taxon>Debaryomycetaceae</taxon>
        <taxon>Hyphopichia</taxon>
    </lineage>
</organism>
<proteinExistence type="predicted"/>
<keyword evidence="1" id="KW-0175">Coiled coil</keyword>
<dbReference type="InterPro" id="IPR013640">
    <property type="entry name" value="Vfa1"/>
</dbReference>
<dbReference type="Pfam" id="PF08432">
    <property type="entry name" value="Vfa1"/>
    <property type="match status" value="1"/>
</dbReference>
<keyword evidence="3" id="KW-1185">Reference proteome</keyword>
<evidence type="ECO:0000313" key="3">
    <source>
        <dbReference type="Proteomes" id="UP000095085"/>
    </source>
</evidence>
<sequence length="185" mass="21882">MSAPPFANEYALRMVAENDSKACNTCYKPTNTVLLSSNQKDFFYVCEQHLKDETFATAIQPEEYKELIKEKAKLTGDLAQWKYDMDKIKPYAWTKLVSNLSLSKEKDGKENEEYKELSIKIMANNERLNQLNEQIKNYKFKQYKLDKDIYKIRINNFIQMQVNKKRQQKIHSTNYFPSVPQNKIV</sequence>
<reference evidence="3" key="1">
    <citation type="submission" date="2016-05" db="EMBL/GenBank/DDBJ databases">
        <title>Comparative genomics of biotechnologically important yeasts.</title>
        <authorList>
            <consortium name="DOE Joint Genome Institute"/>
            <person name="Riley R."/>
            <person name="Haridas S."/>
            <person name="Wolfe K.H."/>
            <person name="Lopes M.R."/>
            <person name="Hittinger C.T."/>
            <person name="Goker M."/>
            <person name="Salamov A."/>
            <person name="Wisecaver J."/>
            <person name="Long T.M."/>
            <person name="Aerts A.L."/>
            <person name="Barry K."/>
            <person name="Choi C."/>
            <person name="Clum A."/>
            <person name="Coughlan A.Y."/>
            <person name="Deshpande S."/>
            <person name="Douglass A.P."/>
            <person name="Hanson S.J."/>
            <person name="Klenk H.-P."/>
            <person name="Labutti K."/>
            <person name="Lapidus A."/>
            <person name="Lindquist E."/>
            <person name="Lipzen A."/>
            <person name="Meier-Kolthoff J.P."/>
            <person name="Ohm R.A."/>
            <person name="Otillar R.P."/>
            <person name="Pangilinan J."/>
            <person name="Peng Y."/>
            <person name="Rokas A."/>
            <person name="Rosa C.A."/>
            <person name="Scheuner C."/>
            <person name="Sibirny A.A."/>
            <person name="Slot J.C."/>
            <person name="Stielow J.B."/>
            <person name="Sun H."/>
            <person name="Kurtzman C.P."/>
            <person name="Blackwell M."/>
            <person name="Grigoriev I.V."/>
            <person name="Jeffries T.W."/>
        </authorList>
    </citation>
    <scope>NUCLEOTIDE SEQUENCE [LARGE SCALE GENOMIC DNA]</scope>
    <source>
        <strain evidence="3">NRRL Y-1933</strain>
    </source>
</reference>
<dbReference type="RefSeq" id="XP_020077143.1">
    <property type="nucleotide sequence ID" value="XM_020222532.1"/>
</dbReference>
<dbReference type="GO" id="GO:0007034">
    <property type="term" value="P:vacuolar transport"/>
    <property type="evidence" value="ECO:0007669"/>
    <property type="project" value="TreeGrafter"/>
</dbReference>
<dbReference type="PANTHER" id="PTHR28218">
    <property type="entry name" value="VPS4-ASSOCIATED PROTEIN 1"/>
    <property type="match status" value="1"/>
</dbReference>
<dbReference type="GO" id="GO:0005768">
    <property type="term" value="C:endosome"/>
    <property type="evidence" value="ECO:0007669"/>
    <property type="project" value="TreeGrafter"/>
</dbReference>
<dbReference type="EMBL" id="KV454540">
    <property type="protein sequence ID" value="ODV68076.1"/>
    <property type="molecule type" value="Genomic_DNA"/>
</dbReference>
<name>A0A1E4RLG2_9ASCO</name>
<dbReference type="PANTHER" id="PTHR28218:SF1">
    <property type="entry name" value="VPS4-ASSOCIATED PROTEIN 1"/>
    <property type="match status" value="1"/>
</dbReference>
<dbReference type="Proteomes" id="UP000095085">
    <property type="component" value="Unassembled WGS sequence"/>
</dbReference>
<gene>
    <name evidence="2" type="ORF">HYPBUDRAFT_161542</name>
</gene>
<dbReference type="OrthoDB" id="2158714at2759"/>